<dbReference type="OrthoDB" id="5850587at2759"/>
<dbReference type="EMBL" id="CAJFDI010000004">
    <property type="protein sequence ID" value="CAD5225340.1"/>
    <property type="molecule type" value="Genomic_DNA"/>
</dbReference>
<name>A0A7I8WRF9_BURXY</name>
<evidence type="ECO:0000259" key="2">
    <source>
        <dbReference type="Pfam" id="PF24982"/>
    </source>
</evidence>
<evidence type="ECO:0000256" key="1">
    <source>
        <dbReference type="SAM" id="SignalP"/>
    </source>
</evidence>
<keyword evidence="4" id="KW-1185">Reference proteome</keyword>
<feature type="signal peptide" evidence="1">
    <location>
        <begin position="1"/>
        <end position="35"/>
    </location>
</feature>
<gene>
    <name evidence="3" type="ORF">BXYJ_LOCUS8495</name>
</gene>
<comment type="caution">
    <text evidence="3">The sequence shown here is derived from an EMBL/GenBank/DDBJ whole genome shotgun (WGS) entry which is preliminary data.</text>
</comment>
<feature type="chain" id="PRO_5036204417" evidence="1">
    <location>
        <begin position="36"/>
        <end position="190"/>
    </location>
</feature>
<dbReference type="Proteomes" id="UP000582659">
    <property type="component" value="Unassembled WGS sequence"/>
</dbReference>
<dbReference type="Pfam" id="PF24982">
    <property type="entry name" value="DUF7773"/>
    <property type="match status" value="1"/>
</dbReference>
<dbReference type="EMBL" id="CAJFCV020000004">
    <property type="protein sequence ID" value="CAG9114413.1"/>
    <property type="molecule type" value="Genomic_DNA"/>
</dbReference>
<accession>A0A7I8WRF9</accession>
<reference evidence="3" key="1">
    <citation type="submission" date="2020-09" db="EMBL/GenBank/DDBJ databases">
        <authorList>
            <person name="Kikuchi T."/>
        </authorList>
    </citation>
    <scope>NUCLEOTIDE SEQUENCE</scope>
    <source>
        <strain evidence="3">Ka4C1</strain>
    </source>
</reference>
<feature type="domain" description="DUF7773" evidence="2">
    <location>
        <begin position="35"/>
        <end position="156"/>
    </location>
</feature>
<protein>
    <submittedName>
        <fullName evidence="3">(pine wood nematode) hypothetical protein</fullName>
    </submittedName>
</protein>
<sequence length="190" mass="22124">MTGTALVSTSRHVKNSLRSLLFLISFSFPQHVCHAIQCYDSFMRGDPTQTASCGEDQVCFSEFYALSKHEDSPHISEWYVDRFCVYRQQCLMRGIGPDCVTVNELDKVVRRTFRKKLEHHIKDGWNRLLHTQFCCCESDYCNRLDLNELHDLFNISTDASVYHASEMTANSTYQLNFPFLLLLFFVILQK</sequence>
<evidence type="ECO:0000313" key="4">
    <source>
        <dbReference type="Proteomes" id="UP000659654"/>
    </source>
</evidence>
<keyword evidence="1" id="KW-0732">Signal</keyword>
<dbReference type="Proteomes" id="UP000659654">
    <property type="component" value="Unassembled WGS sequence"/>
</dbReference>
<proteinExistence type="predicted"/>
<dbReference type="AlphaFoldDB" id="A0A7I8WRF9"/>
<dbReference type="InterPro" id="IPR056675">
    <property type="entry name" value="DUF7773"/>
</dbReference>
<organism evidence="3 4">
    <name type="scientific">Bursaphelenchus xylophilus</name>
    <name type="common">Pinewood nematode worm</name>
    <name type="synonym">Aphelenchoides xylophilus</name>
    <dbReference type="NCBI Taxonomy" id="6326"/>
    <lineage>
        <taxon>Eukaryota</taxon>
        <taxon>Metazoa</taxon>
        <taxon>Ecdysozoa</taxon>
        <taxon>Nematoda</taxon>
        <taxon>Chromadorea</taxon>
        <taxon>Rhabditida</taxon>
        <taxon>Tylenchina</taxon>
        <taxon>Tylenchomorpha</taxon>
        <taxon>Aphelenchoidea</taxon>
        <taxon>Aphelenchoididae</taxon>
        <taxon>Bursaphelenchus</taxon>
    </lineage>
</organism>
<evidence type="ECO:0000313" key="3">
    <source>
        <dbReference type="EMBL" id="CAD5225340.1"/>
    </source>
</evidence>